<dbReference type="PANTHER" id="PTHR32309">
    <property type="entry name" value="TYROSINE-PROTEIN KINASE"/>
    <property type="match status" value="1"/>
</dbReference>
<organism evidence="4">
    <name type="scientific">hydrothermal vent metagenome</name>
    <dbReference type="NCBI Taxonomy" id="652676"/>
    <lineage>
        <taxon>unclassified sequences</taxon>
        <taxon>metagenomes</taxon>
        <taxon>ecological metagenomes</taxon>
    </lineage>
</organism>
<dbReference type="Gene3D" id="3.40.50.300">
    <property type="entry name" value="P-loop containing nucleotide triphosphate hydrolases"/>
    <property type="match status" value="1"/>
</dbReference>
<dbReference type="CDD" id="cd05387">
    <property type="entry name" value="BY-kinase"/>
    <property type="match status" value="1"/>
</dbReference>
<accession>A0A3B0XT64</accession>
<gene>
    <name evidence="4" type="ORF">MNBD_GAMMA12-3574</name>
</gene>
<dbReference type="SUPFAM" id="SSF52540">
    <property type="entry name" value="P-loop containing nucleoside triphosphate hydrolases"/>
    <property type="match status" value="1"/>
</dbReference>
<proteinExistence type="predicted"/>
<dbReference type="GO" id="GO:0005886">
    <property type="term" value="C:plasma membrane"/>
    <property type="evidence" value="ECO:0007669"/>
    <property type="project" value="TreeGrafter"/>
</dbReference>
<evidence type="ECO:0000313" key="4">
    <source>
        <dbReference type="EMBL" id="VAW71565.1"/>
    </source>
</evidence>
<evidence type="ECO:0000256" key="3">
    <source>
        <dbReference type="SAM" id="MobiDB-lite"/>
    </source>
</evidence>
<dbReference type="PANTHER" id="PTHR32309:SF13">
    <property type="entry name" value="FERRIC ENTEROBACTIN TRANSPORT PROTEIN FEPE"/>
    <property type="match status" value="1"/>
</dbReference>
<dbReference type="AlphaFoldDB" id="A0A3B0XT64"/>
<evidence type="ECO:0000256" key="2">
    <source>
        <dbReference type="ARBA" id="ARBA00022840"/>
    </source>
</evidence>
<dbReference type="InterPro" id="IPR050445">
    <property type="entry name" value="Bact_polysacc_biosynth/exp"/>
</dbReference>
<name>A0A3B0XT64_9ZZZZ</name>
<dbReference type="InterPro" id="IPR027417">
    <property type="entry name" value="P-loop_NTPase"/>
</dbReference>
<dbReference type="GO" id="GO:0004713">
    <property type="term" value="F:protein tyrosine kinase activity"/>
    <property type="evidence" value="ECO:0007669"/>
    <property type="project" value="TreeGrafter"/>
</dbReference>
<sequence length="289" mass="32024">MSILEKALKKAVLDRAKKKSAQDIDGKIVDNKADDNNRQIISTSSELNAPASSGHIPAMQEQESRNKSSLAARKIIYPDMANGKVVDQFREIRTHIYQSLRQISTPILVTAVSGNAGNTFVIKNISAAIALDDAKTSLIVDCNLANPGFKDLLTDEKHLGVTDYIESGISIEEIIQAVGINRMRLIPAGAKKESVTDYLTSNRLRTLFSELQERYADRVILVDSPSIKDFADAKILTNLFSHVILVVPYRKVTENQIANAVKSIGKEKIIGIVINREPRFLSLFNFFIK</sequence>
<keyword evidence="2" id="KW-0067">ATP-binding</keyword>
<feature type="region of interest" description="Disordered" evidence="3">
    <location>
        <begin position="43"/>
        <end position="65"/>
    </location>
</feature>
<dbReference type="EMBL" id="UOFL01000023">
    <property type="protein sequence ID" value="VAW71565.1"/>
    <property type="molecule type" value="Genomic_DNA"/>
</dbReference>
<protein>
    <submittedName>
        <fullName evidence="4">Uncharacterized protein</fullName>
    </submittedName>
</protein>
<evidence type="ECO:0000256" key="1">
    <source>
        <dbReference type="ARBA" id="ARBA00022741"/>
    </source>
</evidence>
<dbReference type="InterPro" id="IPR005702">
    <property type="entry name" value="Wzc-like_C"/>
</dbReference>
<reference evidence="4" key="1">
    <citation type="submission" date="2018-06" db="EMBL/GenBank/DDBJ databases">
        <authorList>
            <person name="Zhirakovskaya E."/>
        </authorList>
    </citation>
    <scope>NUCLEOTIDE SEQUENCE</scope>
</reference>
<keyword evidence="1" id="KW-0547">Nucleotide-binding</keyword>